<reference evidence="2" key="2">
    <citation type="submission" date="2020-09" db="EMBL/GenBank/DDBJ databases">
        <authorList>
            <person name="Sun Q."/>
            <person name="Kim S."/>
        </authorList>
    </citation>
    <scope>NUCLEOTIDE SEQUENCE</scope>
    <source>
        <strain evidence="2">KCTC 32296</strain>
    </source>
</reference>
<evidence type="ECO:0000256" key="1">
    <source>
        <dbReference type="SAM" id="Phobius"/>
    </source>
</evidence>
<proteinExistence type="predicted"/>
<keyword evidence="1" id="KW-0472">Membrane</keyword>
<keyword evidence="1" id="KW-1133">Transmembrane helix</keyword>
<feature type="transmembrane region" description="Helical" evidence="1">
    <location>
        <begin position="21"/>
        <end position="51"/>
    </location>
</feature>
<gene>
    <name evidence="2" type="ORF">GCM10011273_20040</name>
</gene>
<evidence type="ECO:0000313" key="2">
    <source>
        <dbReference type="EMBL" id="GGZ33672.1"/>
    </source>
</evidence>
<comment type="caution">
    <text evidence="2">The sequence shown here is derived from an EMBL/GenBank/DDBJ whole genome shotgun (WGS) entry which is preliminary data.</text>
</comment>
<keyword evidence="1" id="KW-0812">Transmembrane</keyword>
<sequence>MKLSIDFAFAGFEIIKKNPVAVLLWGVVYTVVSLAATVLMVLTGGTSLAALQSYEQSPPSDPTAVFGQLAAVLPSALLAGLIGLVVSAVIQCAVYRTVLQPSAKGFGYMQLGSHELRQIVATILWYLAFFLFYLLFLVAAMIPLVLASLVTRASGVLGGILIFIVAIAAVVAFIYILSRWSLALVQSFDERKINLLGSFKLTKGSGWTLLGGYVLLTIVVIMIAAVVFGVLFGVALAMGIGFSEAAQQFMQPDMSSLSALFGGIYGVQIVISGLLSGIGYALFYGATAAAYQVLSTKGTNAADVF</sequence>
<accession>A0A918UTD3</accession>
<reference evidence="2" key="1">
    <citation type="journal article" date="2014" name="Int. J. Syst. Evol. Microbiol.">
        <title>Complete genome sequence of Corynebacterium casei LMG S-19264T (=DSM 44701T), isolated from a smear-ripened cheese.</title>
        <authorList>
            <consortium name="US DOE Joint Genome Institute (JGI-PGF)"/>
            <person name="Walter F."/>
            <person name="Albersmeier A."/>
            <person name="Kalinowski J."/>
            <person name="Ruckert C."/>
        </authorList>
    </citation>
    <scope>NUCLEOTIDE SEQUENCE</scope>
    <source>
        <strain evidence="2">KCTC 32296</strain>
    </source>
</reference>
<feature type="transmembrane region" description="Helical" evidence="1">
    <location>
        <begin position="213"/>
        <end position="240"/>
    </location>
</feature>
<dbReference type="RefSeq" id="WP_189486309.1">
    <property type="nucleotide sequence ID" value="NZ_BMZB01000002.1"/>
</dbReference>
<dbReference type="Proteomes" id="UP000662572">
    <property type="component" value="Unassembled WGS sequence"/>
</dbReference>
<keyword evidence="3" id="KW-1185">Reference proteome</keyword>
<protein>
    <submittedName>
        <fullName evidence="2">Uncharacterized protein</fullName>
    </submittedName>
</protein>
<feature type="transmembrane region" description="Helical" evidence="1">
    <location>
        <begin position="156"/>
        <end position="177"/>
    </location>
</feature>
<organism evidence="2 3">
    <name type="scientific">Asticcacaulis endophyticus</name>
    <dbReference type="NCBI Taxonomy" id="1395890"/>
    <lineage>
        <taxon>Bacteria</taxon>
        <taxon>Pseudomonadati</taxon>
        <taxon>Pseudomonadota</taxon>
        <taxon>Alphaproteobacteria</taxon>
        <taxon>Caulobacterales</taxon>
        <taxon>Caulobacteraceae</taxon>
        <taxon>Asticcacaulis</taxon>
    </lineage>
</organism>
<dbReference type="AlphaFoldDB" id="A0A918UTD3"/>
<name>A0A918UTD3_9CAUL</name>
<feature type="transmembrane region" description="Helical" evidence="1">
    <location>
        <begin position="71"/>
        <end position="98"/>
    </location>
</feature>
<evidence type="ECO:0000313" key="3">
    <source>
        <dbReference type="Proteomes" id="UP000662572"/>
    </source>
</evidence>
<feature type="transmembrane region" description="Helical" evidence="1">
    <location>
        <begin position="119"/>
        <end position="150"/>
    </location>
</feature>
<feature type="transmembrane region" description="Helical" evidence="1">
    <location>
        <begin position="260"/>
        <end position="283"/>
    </location>
</feature>
<dbReference type="EMBL" id="BMZB01000002">
    <property type="protein sequence ID" value="GGZ33672.1"/>
    <property type="molecule type" value="Genomic_DNA"/>
</dbReference>